<dbReference type="EMBL" id="BAABRU010000003">
    <property type="protein sequence ID" value="GAA5527224.1"/>
    <property type="molecule type" value="Genomic_DNA"/>
</dbReference>
<dbReference type="Proteomes" id="UP001428290">
    <property type="component" value="Unassembled WGS sequence"/>
</dbReference>
<reference evidence="1 2" key="1">
    <citation type="submission" date="2024-02" db="EMBL/GenBank/DDBJ databases">
        <title>Herpetosiphon gulosus NBRC 112829.</title>
        <authorList>
            <person name="Ichikawa N."/>
            <person name="Katano-Makiyama Y."/>
            <person name="Hidaka K."/>
        </authorList>
    </citation>
    <scope>NUCLEOTIDE SEQUENCE [LARGE SCALE GENOMIC DNA]</scope>
    <source>
        <strain evidence="1 2">NBRC 112829</strain>
    </source>
</reference>
<sequence length="55" mass="6052">MKFITIKNHEDVSDFADTALECKQCKHQMRISGPVPKNAKCSACGSSNVVRKNGK</sequence>
<accession>A0ABP9WVI5</accession>
<evidence type="ECO:0000313" key="1">
    <source>
        <dbReference type="EMBL" id="GAA5527224.1"/>
    </source>
</evidence>
<protein>
    <submittedName>
        <fullName evidence="1">Uncharacterized protein</fullName>
    </submittedName>
</protein>
<gene>
    <name evidence="1" type="ORF">Hgul01_01008</name>
</gene>
<evidence type="ECO:0000313" key="2">
    <source>
        <dbReference type="Proteomes" id="UP001428290"/>
    </source>
</evidence>
<proteinExistence type="predicted"/>
<organism evidence="1 2">
    <name type="scientific">Herpetosiphon gulosus</name>
    <dbReference type="NCBI Taxonomy" id="1973496"/>
    <lineage>
        <taxon>Bacteria</taxon>
        <taxon>Bacillati</taxon>
        <taxon>Chloroflexota</taxon>
        <taxon>Chloroflexia</taxon>
        <taxon>Herpetosiphonales</taxon>
        <taxon>Herpetosiphonaceae</taxon>
        <taxon>Herpetosiphon</taxon>
    </lineage>
</organism>
<keyword evidence="2" id="KW-1185">Reference proteome</keyword>
<name>A0ABP9WVI5_9CHLR</name>
<comment type="caution">
    <text evidence="1">The sequence shown here is derived from an EMBL/GenBank/DDBJ whole genome shotgun (WGS) entry which is preliminary data.</text>
</comment>
<dbReference type="RefSeq" id="WP_345720869.1">
    <property type="nucleotide sequence ID" value="NZ_BAABRU010000003.1"/>
</dbReference>